<gene>
    <name evidence="2" type="ORF">LTR09_004439</name>
</gene>
<evidence type="ECO:0000313" key="3">
    <source>
        <dbReference type="Proteomes" id="UP001271007"/>
    </source>
</evidence>
<reference evidence="2" key="1">
    <citation type="submission" date="2023-04" db="EMBL/GenBank/DDBJ databases">
        <title>Black Yeasts Isolated from many extreme environments.</title>
        <authorList>
            <person name="Coleine C."/>
            <person name="Stajich J.E."/>
            <person name="Selbmann L."/>
        </authorList>
    </citation>
    <scope>NUCLEOTIDE SEQUENCE</scope>
    <source>
        <strain evidence="2">CCFEE 5312</strain>
    </source>
</reference>
<protein>
    <recommendedName>
        <fullName evidence="4">Glycine zipper 2TM domain-containing protein</fullName>
    </recommendedName>
</protein>
<feature type="compositionally biased region" description="Polar residues" evidence="1">
    <location>
        <begin position="111"/>
        <end position="120"/>
    </location>
</feature>
<dbReference type="AlphaFoldDB" id="A0AAJ0DQ67"/>
<name>A0AAJ0DQ67_9PEZI</name>
<dbReference type="EMBL" id="JAWDJX010000011">
    <property type="protein sequence ID" value="KAK3054710.1"/>
    <property type="molecule type" value="Genomic_DNA"/>
</dbReference>
<comment type="caution">
    <text evidence="2">The sequence shown here is derived from an EMBL/GenBank/DDBJ whole genome shotgun (WGS) entry which is preliminary data.</text>
</comment>
<sequence length="225" mass="25132">MSSGYVPYSEVYNGPSSRNADRDEDRRPDRRRVQDIAAEDVDAVRAQQLESFYRPARRREDLDDRRRDARPARERSADNAYYGPRRRQQRRGSSSSRSSGSEDEGQDRRQQVAQRRGQNTNERRAQSEQRPPRAYGGDYHSAIGRHLDVSENGLFSAALGAGVGAISARRFGGNQFEPGDGSQNWKTIGGAVLGGLAANAATKQFANYREKKKAKDSSGAEEYET</sequence>
<evidence type="ECO:0000313" key="2">
    <source>
        <dbReference type="EMBL" id="KAK3054710.1"/>
    </source>
</evidence>
<organism evidence="2 3">
    <name type="scientific">Extremus antarcticus</name>
    <dbReference type="NCBI Taxonomy" id="702011"/>
    <lineage>
        <taxon>Eukaryota</taxon>
        <taxon>Fungi</taxon>
        <taxon>Dikarya</taxon>
        <taxon>Ascomycota</taxon>
        <taxon>Pezizomycotina</taxon>
        <taxon>Dothideomycetes</taxon>
        <taxon>Dothideomycetidae</taxon>
        <taxon>Mycosphaerellales</taxon>
        <taxon>Extremaceae</taxon>
        <taxon>Extremus</taxon>
    </lineage>
</organism>
<feature type="region of interest" description="Disordered" evidence="1">
    <location>
        <begin position="1"/>
        <end position="140"/>
    </location>
</feature>
<dbReference type="Proteomes" id="UP001271007">
    <property type="component" value="Unassembled WGS sequence"/>
</dbReference>
<accession>A0AAJ0DQ67</accession>
<feature type="compositionally biased region" description="Basic and acidic residues" evidence="1">
    <location>
        <begin position="58"/>
        <end position="77"/>
    </location>
</feature>
<evidence type="ECO:0000256" key="1">
    <source>
        <dbReference type="SAM" id="MobiDB-lite"/>
    </source>
</evidence>
<keyword evidence="3" id="KW-1185">Reference proteome</keyword>
<feature type="compositionally biased region" description="Basic and acidic residues" evidence="1">
    <location>
        <begin position="121"/>
        <end position="131"/>
    </location>
</feature>
<feature type="compositionally biased region" description="Basic and acidic residues" evidence="1">
    <location>
        <begin position="19"/>
        <end position="34"/>
    </location>
</feature>
<proteinExistence type="predicted"/>
<evidence type="ECO:0008006" key="4">
    <source>
        <dbReference type="Google" id="ProtNLM"/>
    </source>
</evidence>